<feature type="signal peptide" evidence="1">
    <location>
        <begin position="1"/>
        <end position="19"/>
    </location>
</feature>
<gene>
    <name evidence="2" type="ORF">ACFSSA_15760</name>
</gene>
<evidence type="ECO:0000313" key="3">
    <source>
        <dbReference type="Proteomes" id="UP001597375"/>
    </source>
</evidence>
<reference evidence="3" key="1">
    <citation type="journal article" date="2019" name="Int. J. Syst. Evol. Microbiol.">
        <title>The Global Catalogue of Microorganisms (GCM) 10K type strain sequencing project: providing services to taxonomists for standard genome sequencing and annotation.</title>
        <authorList>
            <consortium name="The Broad Institute Genomics Platform"/>
            <consortium name="The Broad Institute Genome Sequencing Center for Infectious Disease"/>
            <person name="Wu L."/>
            <person name="Ma J."/>
        </authorList>
    </citation>
    <scope>NUCLEOTIDE SEQUENCE [LARGE SCALE GENOMIC DNA]</scope>
    <source>
        <strain evidence="3">CGMCC 4.7106</strain>
    </source>
</reference>
<keyword evidence="1" id="KW-0732">Signal</keyword>
<name>A0ABW5DAV8_9BACT</name>
<feature type="chain" id="PRO_5046204764" evidence="1">
    <location>
        <begin position="20"/>
        <end position="209"/>
    </location>
</feature>
<protein>
    <submittedName>
        <fullName evidence="2">Uncharacterized protein</fullName>
    </submittedName>
</protein>
<comment type="caution">
    <text evidence="2">The sequence shown here is derived from an EMBL/GenBank/DDBJ whole genome shotgun (WGS) entry which is preliminary data.</text>
</comment>
<proteinExistence type="predicted"/>
<keyword evidence="3" id="KW-1185">Reference proteome</keyword>
<organism evidence="2 3">
    <name type="scientific">Luteolibacter algae</name>
    <dbReference type="NCBI Taxonomy" id="454151"/>
    <lineage>
        <taxon>Bacteria</taxon>
        <taxon>Pseudomonadati</taxon>
        <taxon>Verrucomicrobiota</taxon>
        <taxon>Verrucomicrobiia</taxon>
        <taxon>Verrucomicrobiales</taxon>
        <taxon>Verrucomicrobiaceae</taxon>
        <taxon>Luteolibacter</taxon>
    </lineage>
</organism>
<accession>A0ABW5DAV8</accession>
<dbReference type="EMBL" id="JBHUIT010000034">
    <property type="protein sequence ID" value="MFD2258137.1"/>
    <property type="molecule type" value="Genomic_DNA"/>
</dbReference>
<evidence type="ECO:0000256" key="1">
    <source>
        <dbReference type="SAM" id="SignalP"/>
    </source>
</evidence>
<dbReference type="Proteomes" id="UP001597375">
    <property type="component" value="Unassembled WGS sequence"/>
</dbReference>
<dbReference type="RefSeq" id="WP_386821579.1">
    <property type="nucleotide sequence ID" value="NZ_JBHUIT010000034.1"/>
</dbReference>
<sequence length="209" mass="22350">MKYWSTMLAAVIISSTVNAGEKKVIIGADLGNGNFNADTSDVDGRHFLETAHWFNLSGSEAGPNATKKDGAESANMMGDGSRNALLLKGPVFINDTSHTVAAAGEIFQIKFDFCDAIPKWIDGTDSVEVFFFTTSGAVDGYTEAEAITEIGKVAFTEVKKDGKFEPYINESAYTTTAGDIGKVVYVGFRAATSQGIGRLDNFVFEVVAK</sequence>
<evidence type="ECO:0000313" key="2">
    <source>
        <dbReference type="EMBL" id="MFD2258137.1"/>
    </source>
</evidence>